<dbReference type="InterPro" id="IPR015422">
    <property type="entry name" value="PyrdxlP-dep_Trfase_small"/>
</dbReference>
<dbReference type="AlphaFoldDB" id="A0A1J4KU31"/>
<dbReference type="Gene3D" id="3.90.1150.10">
    <property type="entry name" value="Aspartate Aminotransferase, domain 1"/>
    <property type="match status" value="1"/>
</dbReference>
<dbReference type="Proteomes" id="UP000179807">
    <property type="component" value="Unassembled WGS sequence"/>
</dbReference>
<dbReference type="Pfam" id="PF00266">
    <property type="entry name" value="Aminotran_5"/>
    <property type="match status" value="1"/>
</dbReference>
<dbReference type="EMBL" id="MLAK01000325">
    <property type="protein sequence ID" value="OHT14785.1"/>
    <property type="molecule type" value="Genomic_DNA"/>
</dbReference>
<proteinExistence type="predicted"/>
<dbReference type="RefSeq" id="XP_068367921.1">
    <property type="nucleotide sequence ID" value="XM_068491083.1"/>
</dbReference>
<accession>A0A1J4KU31</accession>
<dbReference type="OrthoDB" id="10264306at2759"/>
<sequence>MSNPNANIDAVIVDFSKIFGFPNTAAIIVNKTFLFELKPSFPNNIIYAQVVGDNIIYSDEKRHDNTLQLNDLISIESGLELFQILGYEKMKSHTINLRNILYDQLSALTYSNDVSKCILYGNSRNTNILTFNILTNEKEYISDKYVVRKAYNKSILIEYGCHSFPFSCSHHIGINENDIYKFYSQKNNDNAVSDMVNRKPIGAIRVSIGWYNTIDDINHLIELIKEI</sequence>
<reference evidence="2" key="1">
    <citation type="submission" date="2016-10" db="EMBL/GenBank/DDBJ databases">
        <authorList>
            <person name="Benchimol M."/>
            <person name="Almeida L.G."/>
            <person name="Vasconcelos A.T."/>
            <person name="Perreira-Neves A."/>
            <person name="Rosa I.A."/>
            <person name="Tasca T."/>
            <person name="Bogo M.R."/>
            <person name="de Souza W."/>
        </authorList>
    </citation>
    <scope>NUCLEOTIDE SEQUENCE [LARGE SCALE GENOMIC DNA]</scope>
    <source>
        <strain evidence="2">K</strain>
    </source>
</reference>
<gene>
    <name evidence="2" type="ORF">TRFO_03078</name>
</gene>
<evidence type="ECO:0000313" key="3">
    <source>
        <dbReference type="Proteomes" id="UP000179807"/>
    </source>
</evidence>
<dbReference type="InterPro" id="IPR000192">
    <property type="entry name" value="Aminotrans_V_dom"/>
</dbReference>
<evidence type="ECO:0000313" key="2">
    <source>
        <dbReference type="EMBL" id="OHT14785.1"/>
    </source>
</evidence>
<comment type="caution">
    <text evidence="2">The sequence shown here is derived from an EMBL/GenBank/DDBJ whole genome shotgun (WGS) entry which is preliminary data.</text>
</comment>
<dbReference type="GeneID" id="94825787"/>
<protein>
    <recommendedName>
        <fullName evidence="1">Aminotransferase class V domain-containing protein</fullName>
    </recommendedName>
</protein>
<dbReference type="VEuPathDB" id="TrichDB:TRFO_03078"/>
<name>A0A1J4KU31_9EUKA</name>
<dbReference type="SUPFAM" id="SSF53383">
    <property type="entry name" value="PLP-dependent transferases"/>
    <property type="match status" value="1"/>
</dbReference>
<feature type="domain" description="Aminotransferase class V" evidence="1">
    <location>
        <begin position="7"/>
        <end position="220"/>
    </location>
</feature>
<dbReference type="InterPro" id="IPR015424">
    <property type="entry name" value="PyrdxlP-dep_Trfase"/>
</dbReference>
<evidence type="ECO:0000259" key="1">
    <source>
        <dbReference type="Pfam" id="PF00266"/>
    </source>
</evidence>
<keyword evidence="3" id="KW-1185">Reference proteome</keyword>
<organism evidence="2 3">
    <name type="scientific">Tritrichomonas foetus</name>
    <dbReference type="NCBI Taxonomy" id="1144522"/>
    <lineage>
        <taxon>Eukaryota</taxon>
        <taxon>Metamonada</taxon>
        <taxon>Parabasalia</taxon>
        <taxon>Tritrichomonadida</taxon>
        <taxon>Tritrichomonadidae</taxon>
        <taxon>Tritrichomonas</taxon>
    </lineage>
</organism>